<protein>
    <submittedName>
        <fullName evidence="2">Uncharacterized protein</fullName>
    </submittedName>
</protein>
<sequence length="479" mass="52133">MRKSPSVLHPLPNRQSRKRDVPGERRTLQIRVRIRPSHPQIRKAHVPQFQELGALQRTQDDLQSAVEQPHPGKRDALQRCAVAQQERAHLGPAAQLPAAEVAAAQLERAQRLRVEWRDAAGELHAVLVQVHVAVRFGPLCLLVGREVVQHVPDVSKVQDQRLELAGGADQAVDVRFLSPLEGHVPAAGELELAEIRPHGAELGVVDVRWGQAVHDDDVEGQRELGDWAVQLRQDGHEDEVCVCEDELVVEDLALAQECCPAEGLAGLRLRFRVRFRLRGRIRVCVWVGGAFVAGLADADGGHVLEPLEDCLPVADGLLRVHEAALEVWGGGTFEAPPAETRAEAGGVFDSVAGDGELLDLGGEVGVPGYGVELLEGGAREVGCPVGEVLEVRQWEVACDVVQELCGEVAKGVGEVSVGKIGHVVGLVQHEDVLFEMEDDEVCQFDERSRSPCSEKPGLSGFSSLLRLRPKRLPEAVYTR</sequence>
<organism evidence="2 3">
    <name type="scientific">Aspergillus mulundensis</name>
    <dbReference type="NCBI Taxonomy" id="1810919"/>
    <lineage>
        <taxon>Eukaryota</taxon>
        <taxon>Fungi</taxon>
        <taxon>Dikarya</taxon>
        <taxon>Ascomycota</taxon>
        <taxon>Pezizomycotina</taxon>
        <taxon>Eurotiomycetes</taxon>
        <taxon>Eurotiomycetidae</taxon>
        <taxon>Eurotiales</taxon>
        <taxon>Aspergillaceae</taxon>
        <taxon>Aspergillus</taxon>
        <taxon>Aspergillus subgen. Nidulantes</taxon>
    </lineage>
</organism>
<gene>
    <name evidence="2" type="ORF">DSM5745_09500</name>
</gene>
<dbReference type="AlphaFoldDB" id="A0A3D8QVP1"/>
<evidence type="ECO:0000313" key="2">
    <source>
        <dbReference type="EMBL" id="RDW65761.1"/>
    </source>
</evidence>
<evidence type="ECO:0000313" key="3">
    <source>
        <dbReference type="Proteomes" id="UP000256690"/>
    </source>
</evidence>
<reference evidence="2 3" key="1">
    <citation type="journal article" date="2018" name="IMA Fungus">
        <title>IMA Genome-F 9: Draft genome sequence of Annulohypoxylon stygium, Aspergillus mulundensis, Berkeleyomyces basicola (syn. Thielaviopsis basicola), Ceratocystis smalleyi, two Cercospora beticola strains, Coleophoma cylindrospora, Fusarium fracticaudum, Phialophora cf. hyalina, and Morchella septimelata.</title>
        <authorList>
            <person name="Wingfield B.D."/>
            <person name="Bills G.F."/>
            <person name="Dong Y."/>
            <person name="Huang W."/>
            <person name="Nel W.J."/>
            <person name="Swalarsk-Parry B.S."/>
            <person name="Vaghefi N."/>
            <person name="Wilken P.M."/>
            <person name="An Z."/>
            <person name="de Beer Z.W."/>
            <person name="De Vos L."/>
            <person name="Chen L."/>
            <person name="Duong T.A."/>
            <person name="Gao Y."/>
            <person name="Hammerbacher A."/>
            <person name="Kikkert J.R."/>
            <person name="Li Y."/>
            <person name="Li H."/>
            <person name="Li K."/>
            <person name="Li Q."/>
            <person name="Liu X."/>
            <person name="Ma X."/>
            <person name="Naidoo K."/>
            <person name="Pethybridge S.J."/>
            <person name="Sun J."/>
            <person name="Steenkamp E.T."/>
            <person name="van der Nest M.A."/>
            <person name="van Wyk S."/>
            <person name="Wingfield M.J."/>
            <person name="Xiong C."/>
            <person name="Yue Q."/>
            <person name="Zhang X."/>
        </authorList>
    </citation>
    <scope>NUCLEOTIDE SEQUENCE [LARGE SCALE GENOMIC DNA]</scope>
    <source>
        <strain evidence="2 3">DSM 5745</strain>
    </source>
</reference>
<name>A0A3D8QVP1_9EURO</name>
<accession>A0A3D8QVP1</accession>
<evidence type="ECO:0000256" key="1">
    <source>
        <dbReference type="SAM" id="MobiDB-lite"/>
    </source>
</evidence>
<comment type="caution">
    <text evidence="2">The sequence shown here is derived from an EMBL/GenBank/DDBJ whole genome shotgun (WGS) entry which is preliminary data.</text>
</comment>
<dbReference type="EMBL" id="PVWQ01000013">
    <property type="protein sequence ID" value="RDW65761.1"/>
    <property type="molecule type" value="Genomic_DNA"/>
</dbReference>
<dbReference type="RefSeq" id="XP_026599864.1">
    <property type="nucleotide sequence ID" value="XM_026751516.1"/>
</dbReference>
<proteinExistence type="predicted"/>
<feature type="region of interest" description="Disordered" evidence="1">
    <location>
        <begin position="1"/>
        <end position="23"/>
    </location>
</feature>
<dbReference type="GeneID" id="38119870"/>
<keyword evidence="3" id="KW-1185">Reference proteome</keyword>
<dbReference type="Proteomes" id="UP000256690">
    <property type="component" value="Unassembled WGS sequence"/>
</dbReference>